<gene>
    <name evidence="3" type="ORF">rosag_28210</name>
</gene>
<keyword evidence="2" id="KW-0472">Membrane</keyword>
<evidence type="ECO:0000313" key="4">
    <source>
        <dbReference type="Proteomes" id="UP001161325"/>
    </source>
</evidence>
<feature type="transmembrane region" description="Helical" evidence="2">
    <location>
        <begin position="72"/>
        <end position="91"/>
    </location>
</feature>
<dbReference type="AlphaFoldDB" id="A0AA37VBD1"/>
<feature type="region of interest" description="Disordered" evidence="1">
    <location>
        <begin position="13"/>
        <end position="62"/>
    </location>
</feature>
<organism evidence="3 4">
    <name type="scientific">Roseisolibacter agri</name>
    <dbReference type="NCBI Taxonomy" id="2014610"/>
    <lineage>
        <taxon>Bacteria</taxon>
        <taxon>Pseudomonadati</taxon>
        <taxon>Gemmatimonadota</taxon>
        <taxon>Gemmatimonadia</taxon>
        <taxon>Gemmatimonadales</taxon>
        <taxon>Gemmatimonadaceae</taxon>
        <taxon>Roseisolibacter</taxon>
    </lineage>
</organism>
<feature type="compositionally biased region" description="Low complexity" evidence="1">
    <location>
        <begin position="36"/>
        <end position="50"/>
    </location>
</feature>
<proteinExistence type="predicted"/>
<keyword evidence="2" id="KW-1133">Transmembrane helix</keyword>
<feature type="transmembrane region" description="Helical" evidence="2">
    <location>
        <begin position="125"/>
        <end position="144"/>
    </location>
</feature>
<dbReference type="Proteomes" id="UP001161325">
    <property type="component" value="Unassembled WGS sequence"/>
</dbReference>
<dbReference type="EMBL" id="BRXS01000004">
    <property type="protein sequence ID" value="GLC26308.1"/>
    <property type="molecule type" value="Genomic_DNA"/>
</dbReference>
<evidence type="ECO:0000256" key="2">
    <source>
        <dbReference type="SAM" id="Phobius"/>
    </source>
</evidence>
<dbReference type="RefSeq" id="WP_284350766.1">
    <property type="nucleotide sequence ID" value="NZ_BRXS01000004.1"/>
</dbReference>
<evidence type="ECO:0000256" key="1">
    <source>
        <dbReference type="SAM" id="MobiDB-lite"/>
    </source>
</evidence>
<keyword evidence="4" id="KW-1185">Reference proteome</keyword>
<evidence type="ECO:0000313" key="3">
    <source>
        <dbReference type="EMBL" id="GLC26308.1"/>
    </source>
</evidence>
<feature type="compositionally biased region" description="Basic and acidic residues" evidence="1">
    <location>
        <begin position="13"/>
        <end position="26"/>
    </location>
</feature>
<comment type="caution">
    <text evidence="3">The sequence shown here is derived from an EMBL/GenBank/DDBJ whole genome shotgun (WGS) entry which is preliminary data.</text>
</comment>
<protein>
    <submittedName>
        <fullName evidence="3">Uncharacterized protein</fullName>
    </submittedName>
</protein>
<sequence>MSNRDWDKELAEIDRRLASVPDEPKAPARPAPPAMAAPTAPAAGAASAAPGRRLGTPAEAPGRRSMRTQLALLLRLAFGAAVVAALIYWPYPSRCGLGLGYYLALVSVLGLAGLATSVSAWRHRAAFVHALGIAMIVGAGVLGAREVLPKVGYAFPTPTHPASWACG</sequence>
<keyword evidence="2" id="KW-0812">Transmembrane</keyword>
<accession>A0AA37VBD1</accession>
<reference evidence="3" key="1">
    <citation type="submission" date="2022-08" db="EMBL/GenBank/DDBJ databases">
        <title>Draft genome sequencing of Roseisolibacter agri AW1220.</title>
        <authorList>
            <person name="Tobiishi Y."/>
            <person name="Tonouchi A."/>
        </authorList>
    </citation>
    <scope>NUCLEOTIDE SEQUENCE</scope>
    <source>
        <strain evidence="3">AW1220</strain>
    </source>
</reference>
<feature type="transmembrane region" description="Helical" evidence="2">
    <location>
        <begin position="97"/>
        <end position="118"/>
    </location>
</feature>
<name>A0AA37VBD1_9BACT</name>